<dbReference type="Gene3D" id="3.40.50.11030">
    <property type="entry name" value="Threonylcarbamoyl-AMP synthase, C-terminal domain"/>
    <property type="match status" value="1"/>
</dbReference>
<keyword evidence="6 13" id="KW-0808">Transferase</keyword>
<dbReference type="InterPro" id="IPR010923">
    <property type="entry name" value="T(6)A37_SUA5"/>
</dbReference>
<feature type="binding site" evidence="14">
    <location>
        <position position="54"/>
    </location>
    <ligand>
        <name>ATP</name>
        <dbReference type="ChEBI" id="CHEBI:30616"/>
    </ligand>
</feature>
<feature type="domain" description="YrdC-like" evidence="15">
    <location>
        <begin position="9"/>
        <end position="208"/>
    </location>
</feature>
<evidence type="ECO:0000256" key="7">
    <source>
        <dbReference type="ARBA" id="ARBA00022694"/>
    </source>
</evidence>
<dbReference type="InterPro" id="IPR050156">
    <property type="entry name" value="TC-AMP_synthase_SUA5"/>
</dbReference>
<comment type="caution">
    <text evidence="16">The sequence shown here is derived from an EMBL/GenBank/DDBJ whole genome shotgun (WGS) entry which is preliminary data.</text>
</comment>
<dbReference type="OrthoDB" id="412787at2759"/>
<feature type="binding site" evidence="14">
    <location>
        <position position="31"/>
    </location>
    <ligand>
        <name>L-threonine</name>
        <dbReference type="ChEBI" id="CHEBI:57926"/>
    </ligand>
</feature>
<feature type="binding site" evidence="14">
    <location>
        <position position="150"/>
    </location>
    <ligand>
        <name>ATP</name>
        <dbReference type="ChEBI" id="CHEBI:30616"/>
    </ligand>
</feature>
<dbReference type="GO" id="GO:0005737">
    <property type="term" value="C:cytoplasm"/>
    <property type="evidence" value="ECO:0007669"/>
    <property type="project" value="UniProtKB-SubCell"/>
</dbReference>
<evidence type="ECO:0000256" key="10">
    <source>
        <dbReference type="ARBA" id="ARBA00022840"/>
    </source>
</evidence>
<dbReference type="EC" id="2.7.7.87" evidence="3 13"/>
<name>A0A1J4MB06_9CRYT</name>
<evidence type="ECO:0000256" key="9">
    <source>
        <dbReference type="ARBA" id="ARBA00022741"/>
    </source>
</evidence>
<feature type="binding site" evidence="14">
    <location>
        <position position="63"/>
    </location>
    <ligand>
        <name>ATP</name>
        <dbReference type="ChEBI" id="CHEBI:30616"/>
    </ligand>
</feature>
<keyword evidence="17" id="KW-1185">Reference proteome</keyword>
<evidence type="ECO:0000256" key="14">
    <source>
        <dbReference type="PIRSR" id="PIRSR004930-1"/>
    </source>
</evidence>
<dbReference type="GO" id="GO:0000049">
    <property type="term" value="F:tRNA binding"/>
    <property type="evidence" value="ECO:0007669"/>
    <property type="project" value="TreeGrafter"/>
</dbReference>
<evidence type="ECO:0000256" key="13">
    <source>
        <dbReference type="PIRNR" id="PIRNR004930"/>
    </source>
</evidence>
<dbReference type="GO" id="GO:0061710">
    <property type="term" value="F:L-threonylcarbamoyladenylate synthase"/>
    <property type="evidence" value="ECO:0007669"/>
    <property type="project" value="UniProtKB-EC"/>
</dbReference>
<dbReference type="InterPro" id="IPR017945">
    <property type="entry name" value="DHBP_synth_RibB-like_a/b_dom"/>
</dbReference>
<evidence type="ECO:0000256" key="6">
    <source>
        <dbReference type="ARBA" id="ARBA00022679"/>
    </source>
</evidence>
<dbReference type="NCBIfam" id="TIGR00057">
    <property type="entry name" value="L-threonylcarbamoyladenylate synthase"/>
    <property type="match status" value="1"/>
</dbReference>
<comment type="catalytic activity">
    <reaction evidence="12 13">
        <text>L-threonine + hydrogencarbonate + ATP = L-threonylcarbamoyladenylate + diphosphate + H2O</text>
        <dbReference type="Rhea" id="RHEA:36407"/>
        <dbReference type="ChEBI" id="CHEBI:15377"/>
        <dbReference type="ChEBI" id="CHEBI:17544"/>
        <dbReference type="ChEBI" id="CHEBI:30616"/>
        <dbReference type="ChEBI" id="CHEBI:33019"/>
        <dbReference type="ChEBI" id="CHEBI:57926"/>
        <dbReference type="ChEBI" id="CHEBI:73682"/>
        <dbReference type="EC" id="2.7.7.87"/>
    </reaction>
</comment>
<dbReference type="Pfam" id="PF03481">
    <property type="entry name" value="Sua5_C"/>
    <property type="match status" value="1"/>
</dbReference>
<keyword evidence="10 13" id="KW-0067">ATP-binding</keyword>
<reference evidence="16 17" key="1">
    <citation type="submission" date="2016-10" db="EMBL/GenBank/DDBJ databases">
        <title>Reductive evolution of mitochondrial metabolism and differential evolution of invasion-related proteins in Cryptosporidium.</title>
        <authorList>
            <person name="Liu S."/>
            <person name="Roellig D.M."/>
            <person name="Guo Y."/>
            <person name="Li N."/>
            <person name="Frace M.A."/>
            <person name="Tang K."/>
            <person name="Zhang L."/>
            <person name="Feng Y."/>
            <person name="Xiao L."/>
        </authorList>
    </citation>
    <scope>NUCLEOTIDE SEQUENCE [LARGE SCALE GENOMIC DNA]</scope>
    <source>
        <strain evidence="16">30847</strain>
    </source>
</reference>
<dbReference type="InterPro" id="IPR006070">
    <property type="entry name" value="Sua5-like_dom"/>
</dbReference>
<evidence type="ECO:0000313" key="16">
    <source>
        <dbReference type="EMBL" id="OII71159.1"/>
    </source>
</evidence>
<feature type="binding site" evidence="14">
    <location>
        <position position="140"/>
    </location>
    <ligand>
        <name>L-threonine</name>
        <dbReference type="ChEBI" id="CHEBI:57926"/>
    </ligand>
</feature>
<organism evidence="16 17">
    <name type="scientific">Cryptosporidium andersoni</name>
    <dbReference type="NCBI Taxonomy" id="117008"/>
    <lineage>
        <taxon>Eukaryota</taxon>
        <taxon>Sar</taxon>
        <taxon>Alveolata</taxon>
        <taxon>Apicomplexa</taxon>
        <taxon>Conoidasida</taxon>
        <taxon>Coccidia</taxon>
        <taxon>Eucoccidiorida</taxon>
        <taxon>Eimeriorina</taxon>
        <taxon>Cryptosporidiidae</taxon>
        <taxon>Cryptosporidium</taxon>
    </lineage>
</organism>
<comment type="function">
    <text evidence="13">Required for the formation of a threonylcarbamoyl group on adenosine at position 37 (t(6)A37) in tRNAs that read codons beginning with adenine.</text>
</comment>
<dbReference type="PANTHER" id="PTHR17490">
    <property type="entry name" value="SUA5"/>
    <property type="match status" value="1"/>
</dbReference>
<comment type="similarity">
    <text evidence="2 13">Belongs to the SUA5 family.</text>
</comment>
<dbReference type="InterPro" id="IPR005145">
    <property type="entry name" value="Sua5_C"/>
</dbReference>
<dbReference type="RefSeq" id="XP_067066527.1">
    <property type="nucleotide sequence ID" value="XM_067212804.1"/>
</dbReference>
<protein>
    <recommendedName>
        <fullName evidence="4 13">Threonylcarbamoyl-AMP synthase</fullName>
        <shortName evidence="13">TC-AMP synthase</shortName>
        <ecNumber evidence="3 13">2.7.7.87</ecNumber>
    </recommendedName>
    <alternativeName>
        <fullName evidence="11 13">L-threonylcarbamoyladenylate synthase</fullName>
    </alternativeName>
</protein>
<dbReference type="Gene3D" id="3.90.870.10">
    <property type="entry name" value="DHBP synthase"/>
    <property type="match status" value="1"/>
</dbReference>
<dbReference type="PIRSF" id="PIRSF004930">
    <property type="entry name" value="Tln_factor_SUA5"/>
    <property type="match status" value="1"/>
</dbReference>
<evidence type="ECO:0000256" key="5">
    <source>
        <dbReference type="ARBA" id="ARBA00022490"/>
    </source>
</evidence>
<feature type="binding site" evidence="14">
    <location>
        <position position="188"/>
    </location>
    <ligand>
        <name>L-threonine</name>
        <dbReference type="ChEBI" id="CHEBI:57926"/>
    </ligand>
</feature>
<evidence type="ECO:0000256" key="3">
    <source>
        <dbReference type="ARBA" id="ARBA00012584"/>
    </source>
</evidence>
<evidence type="ECO:0000256" key="1">
    <source>
        <dbReference type="ARBA" id="ARBA00004496"/>
    </source>
</evidence>
<evidence type="ECO:0000256" key="8">
    <source>
        <dbReference type="ARBA" id="ARBA00022695"/>
    </source>
</evidence>
<dbReference type="SUPFAM" id="SSF55821">
    <property type="entry name" value="YrdC/RibB"/>
    <property type="match status" value="1"/>
</dbReference>
<evidence type="ECO:0000256" key="4">
    <source>
        <dbReference type="ARBA" id="ARBA00015492"/>
    </source>
</evidence>
<dbReference type="VEuPathDB" id="CryptoDB:cand_025750"/>
<proteinExistence type="inferred from homology"/>
<dbReference type="GeneID" id="92366759"/>
<feature type="binding site" evidence="14">
    <location>
        <position position="58"/>
    </location>
    <ligand>
        <name>ATP</name>
        <dbReference type="ChEBI" id="CHEBI:30616"/>
    </ligand>
</feature>
<accession>A0A1J4MB06</accession>
<dbReference type="InterPro" id="IPR038385">
    <property type="entry name" value="Sua5/YwlC_C"/>
</dbReference>
<dbReference type="Proteomes" id="UP000186804">
    <property type="component" value="Unassembled WGS sequence"/>
</dbReference>
<evidence type="ECO:0000256" key="12">
    <source>
        <dbReference type="ARBA" id="ARBA00048366"/>
    </source>
</evidence>
<dbReference type="GO" id="GO:0005524">
    <property type="term" value="F:ATP binding"/>
    <property type="evidence" value="ECO:0007669"/>
    <property type="project" value="UniProtKB-UniRule"/>
</dbReference>
<comment type="subcellular location">
    <subcellularLocation>
        <location evidence="1 13">Cytoplasm</location>
    </subcellularLocation>
</comment>
<keyword evidence="9 13" id="KW-0547">Nucleotide-binding</keyword>
<keyword evidence="8 13" id="KW-0548">Nucleotidyltransferase</keyword>
<dbReference type="PROSITE" id="PS51163">
    <property type="entry name" value="YRDC"/>
    <property type="match status" value="1"/>
</dbReference>
<dbReference type="GO" id="GO:0003725">
    <property type="term" value="F:double-stranded RNA binding"/>
    <property type="evidence" value="ECO:0007669"/>
    <property type="project" value="UniProtKB-UniRule"/>
</dbReference>
<dbReference type="AlphaFoldDB" id="A0A1J4MB06"/>
<dbReference type="GO" id="GO:0008033">
    <property type="term" value="P:tRNA processing"/>
    <property type="evidence" value="ECO:0007669"/>
    <property type="project" value="UniProtKB-KW"/>
</dbReference>
<gene>
    <name evidence="16" type="ORF">cand_025750</name>
</gene>
<feature type="binding site" evidence="14">
    <location>
        <position position="120"/>
    </location>
    <ligand>
        <name>L-threonine</name>
        <dbReference type="ChEBI" id="CHEBI:57926"/>
    </ligand>
</feature>
<dbReference type="PANTHER" id="PTHR17490:SF16">
    <property type="entry name" value="THREONYLCARBAMOYL-AMP SYNTHASE"/>
    <property type="match status" value="1"/>
</dbReference>
<evidence type="ECO:0000256" key="2">
    <source>
        <dbReference type="ARBA" id="ARBA00007663"/>
    </source>
</evidence>
<evidence type="ECO:0000313" key="17">
    <source>
        <dbReference type="Proteomes" id="UP000186804"/>
    </source>
</evidence>
<feature type="binding site" evidence="14">
    <location>
        <position position="204"/>
    </location>
    <ligand>
        <name>ATP</name>
        <dbReference type="ChEBI" id="CHEBI:30616"/>
    </ligand>
</feature>
<feature type="binding site" evidence="14">
    <location>
        <position position="142"/>
    </location>
    <ligand>
        <name>L-threonine</name>
        <dbReference type="ChEBI" id="CHEBI:57926"/>
    </ligand>
</feature>
<keyword evidence="5 13" id="KW-0963">Cytoplasm</keyword>
<dbReference type="Pfam" id="PF01300">
    <property type="entry name" value="Sua5_yciO_yrdC"/>
    <property type="match status" value="1"/>
</dbReference>
<dbReference type="GO" id="GO:0006450">
    <property type="term" value="P:regulation of translational fidelity"/>
    <property type="evidence" value="ECO:0007669"/>
    <property type="project" value="TreeGrafter"/>
</dbReference>
<keyword evidence="7 13" id="KW-0819">tRNA processing</keyword>
<evidence type="ECO:0000256" key="11">
    <source>
        <dbReference type="ARBA" id="ARBA00029774"/>
    </source>
</evidence>
<sequence length="393" mass="44965">MKSSDIGDNICVEKYVKYLLDGDLVAIPTETVYGLGGNAFNQKSILDIYKIKGRPKNNPLICHVYSFEQAELQVFELTHKVNMVYKQLASKFWPGPLSFIGKKKNEIIEDVALSGKVAVRCPNNELTLKFIKMANVPIAAPSANRSGHISPTNPQHIIKEFTEQYMREIGVNIWILYDRDCCNIGVESTVIEYVEDTNEIIIYRPGAISKYDILNCLTKDDQFITSQSWIKDINIRYFSRENRDIDLPSPGMDIKHYSPIVPTFLIKVTDNLLNSAKPINTNIQNIIVIDIGHKLEFLTSEVGVYMTLSEYEDDFKQACRNLFNSLHKAEDMALSKFPDPNKVKIFLMGLKPQDDISSALWDRLYRASNGIYVYIEISKIQNKVITQNIFYEY</sequence>
<dbReference type="EMBL" id="LRBS01000124">
    <property type="protein sequence ID" value="OII71159.1"/>
    <property type="molecule type" value="Genomic_DNA"/>
</dbReference>
<evidence type="ECO:0000259" key="15">
    <source>
        <dbReference type="PROSITE" id="PS51163"/>
    </source>
</evidence>
<feature type="binding site" evidence="14">
    <location>
        <position position="257"/>
    </location>
    <ligand>
        <name>ATP</name>
        <dbReference type="ChEBI" id="CHEBI:30616"/>
    </ligand>
</feature>